<evidence type="ECO:0000259" key="7">
    <source>
        <dbReference type="PROSITE" id="PS51790"/>
    </source>
</evidence>
<feature type="domain" description="MsrB" evidence="7">
    <location>
        <begin position="9"/>
        <end position="131"/>
    </location>
</feature>
<evidence type="ECO:0000313" key="8">
    <source>
        <dbReference type="EMBL" id="GBL45962.1"/>
    </source>
</evidence>
<sequence length="132" mass="14885">MTEKSPLDEQTLRAKLTPEQYQICREHGTERAFTGKYWNLKDAGTYRCACCGAPLFDADSKFDSGTGWPSFWQPIIESAVETSHDNSLLMPRTEVHCRHCGSHLGHIFEDGPAPTELRYCINSASLDFEAKK</sequence>
<feature type="binding site" evidence="6">
    <location>
        <position position="100"/>
    </location>
    <ligand>
        <name>Zn(2+)</name>
        <dbReference type="ChEBI" id="CHEBI:29105"/>
    </ligand>
</feature>
<dbReference type="InterPro" id="IPR028427">
    <property type="entry name" value="Met_Sox_Rdtase_MsrB"/>
</dbReference>
<evidence type="ECO:0000256" key="5">
    <source>
        <dbReference type="ARBA" id="ARBA00048488"/>
    </source>
</evidence>
<keyword evidence="2 6" id="KW-0479">Metal-binding</keyword>
<dbReference type="PROSITE" id="PS51790">
    <property type="entry name" value="MSRB"/>
    <property type="match status" value="1"/>
</dbReference>
<dbReference type="PANTHER" id="PTHR10173:SF52">
    <property type="entry name" value="METHIONINE-R-SULFOXIDE REDUCTASE B1"/>
    <property type="match status" value="1"/>
</dbReference>
<dbReference type="Proteomes" id="UP000286806">
    <property type="component" value="Unassembled WGS sequence"/>
</dbReference>
<evidence type="ECO:0000256" key="1">
    <source>
        <dbReference type="ARBA" id="ARBA00007174"/>
    </source>
</evidence>
<evidence type="ECO:0000256" key="2">
    <source>
        <dbReference type="ARBA" id="ARBA00022723"/>
    </source>
</evidence>
<dbReference type="InterPro" id="IPR002579">
    <property type="entry name" value="Met_Sox_Rdtase_MsrB_dom"/>
</dbReference>
<comment type="caution">
    <text evidence="8">The sequence shown here is derived from an EMBL/GenBank/DDBJ whole genome shotgun (WGS) entry which is preliminary data.</text>
</comment>
<dbReference type="Pfam" id="PF01641">
    <property type="entry name" value="SelR"/>
    <property type="match status" value="1"/>
</dbReference>
<dbReference type="GO" id="GO:0005737">
    <property type="term" value="C:cytoplasm"/>
    <property type="evidence" value="ECO:0007669"/>
    <property type="project" value="TreeGrafter"/>
</dbReference>
<dbReference type="EC" id="1.8.4.12" evidence="6"/>
<dbReference type="HAMAP" id="MF_01400">
    <property type="entry name" value="MsrB"/>
    <property type="match status" value="1"/>
</dbReference>
<dbReference type="GO" id="GO:0008270">
    <property type="term" value="F:zinc ion binding"/>
    <property type="evidence" value="ECO:0007669"/>
    <property type="project" value="UniProtKB-UniRule"/>
</dbReference>
<feature type="binding site" evidence="6">
    <location>
        <position position="48"/>
    </location>
    <ligand>
        <name>Zn(2+)</name>
        <dbReference type="ChEBI" id="CHEBI:29105"/>
    </ligand>
</feature>
<comment type="catalytic activity">
    <reaction evidence="5 6">
        <text>L-methionyl-[protein] + [thioredoxin]-disulfide + H2O = L-methionyl-(R)-S-oxide-[protein] + [thioredoxin]-dithiol</text>
        <dbReference type="Rhea" id="RHEA:24164"/>
        <dbReference type="Rhea" id="RHEA-COMP:10698"/>
        <dbReference type="Rhea" id="RHEA-COMP:10700"/>
        <dbReference type="Rhea" id="RHEA-COMP:12313"/>
        <dbReference type="Rhea" id="RHEA-COMP:12314"/>
        <dbReference type="ChEBI" id="CHEBI:15377"/>
        <dbReference type="ChEBI" id="CHEBI:16044"/>
        <dbReference type="ChEBI" id="CHEBI:29950"/>
        <dbReference type="ChEBI" id="CHEBI:45764"/>
        <dbReference type="ChEBI" id="CHEBI:50058"/>
        <dbReference type="EC" id="1.8.4.12"/>
    </reaction>
</comment>
<dbReference type="AlphaFoldDB" id="A0A401JEB9"/>
<proteinExistence type="inferred from homology"/>
<evidence type="ECO:0000256" key="4">
    <source>
        <dbReference type="ARBA" id="ARBA00023002"/>
    </source>
</evidence>
<feature type="active site" description="Nucleophile" evidence="6">
    <location>
        <position position="120"/>
    </location>
</feature>
<keyword evidence="9" id="KW-1185">Reference proteome</keyword>
<evidence type="ECO:0000313" key="9">
    <source>
        <dbReference type="Proteomes" id="UP000286806"/>
    </source>
</evidence>
<dbReference type="PANTHER" id="PTHR10173">
    <property type="entry name" value="METHIONINE SULFOXIDE REDUCTASE"/>
    <property type="match status" value="1"/>
</dbReference>
<dbReference type="GO" id="GO:0006979">
    <property type="term" value="P:response to oxidative stress"/>
    <property type="evidence" value="ECO:0007669"/>
    <property type="project" value="InterPro"/>
</dbReference>
<gene>
    <name evidence="6" type="primary">msrB</name>
    <name evidence="8" type="ORF">SFMTTN_1774</name>
</gene>
<keyword evidence="3 6" id="KW-0862">Zinc</keyword>
<dbReference type="GO" id="GO:0033743">
    <property type="term" value="F:peptide-methionine (R)-S-oxide reductase activity"/>
    <property type="evidence" value="ECO:0007669"/>
    <property type="project" value="UniProtKB-UniRule"/>
</dbReference>
<keyword evidence="4 6" id="KW-0560">Oxidoreductase</keyword>
<accession>A0A401JEB9</accession>
<comment type="cofactor">
    <cofactor evidence="6">
        <name>Zn(2+)</name>
        <dbReference type="ChEBI" id="CHEBI:29105"/>
    </cofactor>
    <text evidence="6">Binds 1 zinc ion per subunit. The zinc ion is important for the structural integrity of the protein.</text>
</comment>
<dbReference type="GO" id="GO:0030091">
    <property type="term" value="P:protein repair"/>
    <property type="evidence" value="ECO:0007669"/>
    <property type="project" value="InterPro"/>
</dbReference>
<dbReference type="RefSeq" id="WP_124704764.1">
    <property type="nucleotide sequence ID" value="NZ_BGOW01000015.1"/>
</dbReference>
<feature type="binding site" evidence="6">
    <location>
        <position position="97"/>
    </location>
    <ligand>
        <name>Zn(2+)</name>
        <dbReference type="ChEBI" id="CHEBI:29105"/>
    </ligand>
</feature>
<dbReference type="OrthoDB" id="4174719at2"/>
<reference evidence="8 9" key="1">
    <citation type="journal article" date="2019" name="Front. Microbiol.">
        <title>Genomes of Neutrophilic Sulfur-Oxidizing Chemolithoautotrophs Representing 9 Proteobacterial Species From 8 Genera.</title>
        <authorList>
            <person name="Watanabe T."/>
            <person name="Kojima H."/>
            <person name="Umezawa K."/>
            <person name="Hori C."/>
            <person name="Takasuka T.E."/>
            <person name="Kato Y."/>
            <person name="Fukui M."/>
        </authorList>
    </citation>
    <scope>NUCLEOTIDE SEQUENCE [LARGE SCALE GENOMIC DNA]</scope>
    <source>
        <strain evidence="8 9">TTN</strain>
    </source>
</reference>
<dbReference type="SUPFAM" id="SSF51316">
    <property type="entry name" value="Mss4-like"/>
    <property type="match status" value="1"/>
</dbReference>
<name>A0A401JEB9_9PROT</name>
<dbReference type="EMBL" id="BGOW01000015">
    <property type="protein sequence ID" value="GBL45962.1"/>
    <property type="molecule type" value="Genomic_DNA"/>
</dbReference>
<dbReference type="Gene3D" id="2.170.150.20">
    <property type="entry name" value="Peptide methionine sulfoxide reductase"/>
    <property type="match status" value="1"/>
</dbReference>
<dbReference type="NCBIfam" id="TIGR00357">
    <property type="entry name" value="peptide-methionine (R)-S-oxide reductase MsrB"/>
    <property type="match status" value="1"/>
</dbReference>
<protein>
    <recommendedName>
        <fullName evidence="6">Peptide methionine sulfoxide reductase MsrB</fullName>
        <ecNumber evidence="6">1.8.4.12</ecNumber>
    </recommendedName>
    <alternativeName>
        <fullName evidence="6">Peptide-methionine (R)-S-oxide reductase</fullName>
    </alternativeName>
</protein>
<feature type="binding site" evidence="6">
    <location>
        <position position="51"/>
    </location>
    <ligand>
        <name>Zn(2+)</name>
        <dbReference type="ChEBI" id="CHEBI:29105"/>
    </ligand>
</feature>
<comment type="similarity">
    <text evidence="1 6">Belongs to the MsrB Met sulfoxide reductase family.</text>
</comment>
<evidence type="ECO:0000256" key="6">
    <source>
        <dbReference type="HAMAP-Rule" id="MF_01400"/>
    </source>
</evidence>
<evidence type="ECO:0000256" key="3">
    <source>
        <dbReference type="ARBA" id="ARBA00022833"/>
    </source>
</evidence>
<organism evidence="8 9">
    <name type="scientific">Sulfuriferula multivorans</name>
    <dbReference type="NCBI Taxonomy" id="1559896"/>
    <lineage>
        <taxon>Bacteria</taxon>
        <taxon>Pseudomonadati</taxon>
        <taxon>Pseudomonadota</taxon>
        <taxon>Betaproteobacteria</taxon>
        <taxon>Nitrosomonadales</taxon>
        <taxon>Sulfuricellaceae</taxon>
        <taxon>Sulfuriferula</taxon>
    </lineage>
</organism>
<dbReference type="InterPro" id="IPR011057">
    <property type="entry name" value="Mss4-like_sf"/>
</dbReference>
<dbReference type="FunFam" id="2.170.150.20:FF:000001">
    <property type="entry name" value="Peptide methionine sulfoxide reductase MsrB"/>
    <property type="match status" value="1"/>
</dbReference>